<protein>
    <submittedName>
        <fullName evidence="2">Uncharacterized protein</fullName>
    </submittedName>
</protein>
<dbReference type="EMBL" id="BJFL01000016">
    <property type="protein sequence ID" value="GDY31710.1"/>
    <property type="molecule type" value="Genomic_DNA"/>
</dbReference>
<sequence length="82" mass="8583">MARNTSRATATGHEDGALELPLLGPVTMPPPDRLAYFAGLGLLAALGLIDWPVALVIAGGHLLADQHWSRVTRGVGQAMEQA</sequence>
<feature type="transmembrane region" description="Helical" evidence="1">
    <location>
        <begin position="34"/>
        <end position="63"/>
    </location>
</feature>
<dbReference type="AlphaFoldDB" id="A0A4D4J9N6"/>
<evidence type="ECO:0000313" key="2">
    <source>
        <dbReference type="EMBL" id="GDY31710.1"/>
    </source>
</evidence>
<dbReference type="Proteomes" id="UP000298860">
    <property type="component" value="Unassembled WGS sequence"/>
</dbReference>
<name>A0A4D4J9N6_9PSEU</name>
<organism evidence="2 3">
    <name type="scientific">Gandjariella thermophila</name>
    <dbReference type="NCBI Taxonomy" id="1931992"/>
    <lineage>
        <taxon>Bacteria</taxon>
        <taxon>Bacillati</taxon>
        <taxon>Actinomycetota</taxon>
        <taxon>Actinomycetes</taxon>
        <taxon>Pseudonocardiales</taxon>
        <taxon>Pseudonocardiaceae</taxon>
        <taxon>Gandjariella</taxon>
    </lineage>
</organism>
<keyword evidence="3" id="KW-1185">Reference proteome</keyword>
<keyword evidence="1" id="KW-0812">Transmembrane</keyword>
<keyword evidence="1" id="KW-0472">Membrane</keyword>
<accession>A0A4D4J9N6</accession>
<reference evidence="3" key="1">
    <citation type="submission" date="2019-04" db="EMBL/GenBank/DDBJ databases">
        <title>Draft genome sequence of Pseudonocardiaceae bacterium SL3-2-4.</title>
        <authorList>
            <person name="Ningsih F."/>
            <person name="Yokota A."/>
            <person name="Sakai Y."/>
            <person name="Nanatani K."/>
            <person name="Yabe S."/>
            <person name="Oetari A."/>
            <person name="Sjamsuridzal W."/>
        </authorList>
    </citation>
    <scope>NUCLEOTIDE SEQUENCE [LARGE SCALE GENOMIC DNA]</scope>
    <source>
        <strain evidence="3">SL3-2-4</strain>
    </source>
</reference>
<dbReference type="RefSeq" id="WP_137814758.1">
    <property type="nucleotide sequence ID" value="NZ_BJFL01000016.1"/>
</dbReference>
<evidence type="ECO:0000256" key="1">
    <source>
        <dbReference type="SAM" id="Phobius"/>
    </source>
</evidence>
<dbReference type="OrthoDB" id="3831210at2"/>
<comment type="caution">
    <text evidence="2">The sequence shown here is derived from an EMBL/GenBank/DDBJ whole genome shotgun (WGS) entry which is preliminary data.</text>
</comment>
<evidence type="ECO:0000313" key="3">
    <source>
        <dbReference type="Proteomes" id="UP000298860"/>
    </source>
</evidence>
<proteinExistence type="predicted"/>
<keyword evidence="1" id="KW-1133">Transmembrane helix</keyword>
<gene>
    <name evidence="2" type="ORF">GTS_33430</name>
</gene>